<evidence type="ECO:0000259" key="14">
    <source>
        <dbReference type="PROSITE" id="PS50507"/>
    </source>
</evidence>
<feature type="compositionally biased region" description="Basic and acidic residues" evidence="13">
    <location>
        <begin position="2217"/>
        <end position="2229"/>
    </location>
</feature>
<evidence type="ECO:0000256" key="12">
    <source>
        <dbReference type="ARBA" id="ARBA00047631"/>
    </source>
</evidence>
<keyword evidence="4" id="KW-0645">Protease</keyword>
<dbReference type="GO" id="GO:0006508">
    <property type="term" value="P:proteolysis"/>
    <property type="evidence" value="ECO:0007669"/>
    <property type="project" value="UniProtKB-KW"/>
</dbReference>
<keyword evidence="5" id="KW-0808">Transferase</keyword>
<organism evidence="16">
    <name type="scientific">Dongbei arctic lamprey calicivirus 1</name>
    <dbReference type="NCBI Taxonomy" id="2116166"/>
    <lineage>
        <taxon>Viruses</taxon>
        <taxon>Riboviria</taxon>
        <taxon>Orthornavirae</taxon>
        <taxon>Pisuviricota</taxon>
        <taxon>Pisoniviricetes</taxon>
        <taxon>Picornavirales</taxon>
        <taxon>Caliciviridae</taxon>
    </lineage>
</organism>
<dbReference type="Gene3D" id="3.30.70.270">
    <property type="match status" value="1"/>
</dbReference>
<dbReference type="GO" id="GO:0003724">
    <property type="term" value="F:RNA helicase activity"/>
    <property type="evidence" value="ECO:0007669"/>
    <property type="project" value="InterPro"/>
</dbReference>
<keyword evidence="6" id="KW-0548">Nucleotidyltransferase</keyword>
<dbReference type="InterPro" id="IPR043128">
    <property type="entry name" value="Rev_trsase/Diguanyl_cyclase"/>
</dbReference>
<evidence type="ECO:0000256" key="3">
    <source>
        <dbReference type="ARBA" id="ARBA00022520"/>
    </source>
</evidence>
<dbReference type="InterPro" id="IPR009003">
    <property type="entry name" value="Peptidase_S1_PA"/>
</dbReference>
<keyword evidence="2" id="KW-0696">RNA-directed RNA polymerase</keyword>
<evidence type="ECO:0000256" key="1">
    <source>
        <dbReference type="ARBA" id="ARBA00020107"/>
    </source>
</evidence>
<dbReference type="PROSITE" id="PS51218">
    <property type="entry name" value="SF3_HELICASE_2"/>
    <property type="match status" value="1"/>
</dbReference>
<dbReference type="Pfam" id="PF00910">
    <property type="entry name" value="RNA_helicase"/>
    <property type="match status" value="1"/>
</dbReference>
<evidence type="ECO:0000256" key="8">
    <source>
        <dbReference type="ARBA" id="ARBA00022801"/>
    </source>
</evidence>
<evidence type="ECO:0000256" key="11">
    <source>
        <dbReference type="ARBA" id="ARBA00022953"/>
    </source>
</evidence>
<dbReference type="InterPro" id="IPR000605">
    <property type="entry name" value="Helicase_SF3_ssDNA/RNA_vir"/>
</dbReference>
<dbReference type="GO" id="GO:0006351">
    <property type="term" value="P:DNA-templated transcription"/>
    <property type="evidence" value="ECO:0007669"/>
    <property type="project" value="InterPro"/>
</dbReference>
<evidence type="ECO:0000256" key="9">
    <source>
        <dbReference type="ARBA" id="ARBA00022807"/>
    </source>
</evidence>
<comment type="catalytic activity">
    <reaction evidence="12">
        <text>a ribonucleoside 5'-triphosphate + H2O = a ribonucleoside 5'-diphosphate + phosphate + H(+)</text>
        <dbReference type="Rhea" id="RHEA:23680"/>
        <dbReference type="ChEBI" id="CHEBI:15377"/>
        <dbReference type="ChEBI" id="CHEBI:15378"/>
        <dbReference type="ChEBI" id="CHEBI:43474"/>
        <dbReference type="ChEBI" id="CHEBI:57930"/>
        <dbReference type="ChEBI" id="CHEBI:61557"/>
        <dbReference type="EC" id="3.6.1.15"/>
    </reaction>
</comment>
<dbReference type="InterPro" id="IPR027417">
    <property type="entry name" value="P-loop_NTPase"/>
</dbReference>
<evidence type="ECO:0000256" key="4">
    <source>
        <dbReference type="ARBA" id="ARBA00022670"/>
    </source>
</evidence>
<evidence type="ECO:0000256" key="10">
    <source>
        <dbReference type="ARBA" id="ARBA00022840"/>
    </source>
</evidence>
<dbReference type="InterPro" id="IPR043502">
    <property type="entry name" value="DNA/RNA_pol_sf"/>
</dbReference>
<keyword evidence="9" id="KW-0788">Thiol protease</keyword>
<feature type="region of interest" description="Disordered" evidence="13">
    <location>
        <begin position="2296"/>
        <end position="2348"/>
    </location>
</feature>
<feature type="region of interest" description="Disordered" evidence="13">
    <location>
        <begin position="2579"/>
        <end position="2627"/>
    </location>
</feature>
<feature type="region of interest" description="Disordered" evidence="13">
    <location>
        <begin position="2374"/>
        <end position="2453"/>
    </location>
</feature>
<name>A0A2P1GMJ9_9CALI</name>
<feature type="compositionally biased region" description="Basic and acidic residues" evidence="13">
    <location>
        <begin position="2320"/>
        <end position="2335"/>
    </location>
</feature>
<dbReference type="PROSITE" id="PS50507">
    <property type="entry name" value="RDRP_SSRNA_POS"/>
    <property type="match status" value="1"/>
</dbReference>
<dbReference type="GO" id="GO:0003968">
    <property type="term" value="F:RNA-directed RNA polymerase activity"/>
    <property type="evidence" value="ECO:0007669"/>
    <property type="project" value="UniProtKB-KW"/>
</dbReference>
<keyword evidence="8" id="KW-0378">Hydrolase</keyword>
<dbReference type="InterPro" id="IPR007094">
    <property type="entry name" value="RNA-dir_pol_PSvirus"/>
</dbReference>
<dbReference type="Gene3D" id="1.20.960.20">
    <property type="match status" value="1"/>
</dbReference>
<protein>
    <recommendedName>
        <fullName evidence="1">Genome polyprotein</fullName>
    </recommendedName>
</protein>
<keyword evidence="3" id="KW-0191">Covalent protein-RNA linkage</keyword>
<dbReference type="InterPro" id="IPR004004">
    <property type="entry name" value="Helic/Pol/Pept_Calicivir-typ"/>
</dbReference>
<dbReference type="SUPFAM" id="SSF52540">
    <property type="entry name" value="P-loop containing nucleoside triphosphate hydrolases"/>
    <property type="match status" value="2"/>
</dbReference>
<evidence type="ECO:0000256" key="5">
    <source>
        <dbReference type="ARBA" id="ARBA00022679"/>
    </source>
</evidence>
<dbReference type="GO" id="GO:0003723">
    <property type="term" value="F:RNA binding"/>
    <property type="evidence" value="ECO:0007669"/>
    <property type="project" value="InterPro"/>
</dbReference>
<feature type="domain" description="SF3 helicase" evidence="15">
    <location>
        <begin position="523"/>
        <end position="682"/>
    </location>
</feature>
<keyword evidence="10" id="KW-0067">ATP-binding</keyword>
<dbReference type="InterPro" id="IPR014759">
    <property type="entry name" value="Helicase_SF3_ssRNA_vir"/>
</dbReference>
<sequence>MTSPKPPMRSLDNYVYWQGLMPFLDSDEIIDNAARLRPSVEPRAEDIECLSTVFDDEVVDELVENRRRAKQLDHASGPLEMNVRHLALFPLKSVLSDDGPVSDYLRVARICQPNPLMTTMDMPPRCARARFQRDQALRSLHQKEGGVLGDARALRVHQHLTPIHEGSVLRPQHEILCRTPVFQTGFSRSTLCTGHKYDAWFDDPNPIFAALGVAEGRRLIDAGHVTFHNRGGASGVLTEDPVEATAAAEDDGTETRHRVEDFLRMIKPMNLVEHVMAVYHARHASDIVCALMRLAELYDVYWGDSAYDEAAAVILSVINRVKFHASDGSSGSFTSGGGPAGLVIGARDPEASAPMAYITSLLGEKMAMWTVGGAMVLSMAGLVTWLFRGLFDSNVEKRRGRKTAGVADSLITTTATIRSVRELMREMPKIFGDMVVTTGALLGISVETPLNGTQRLVQDLYNTTEEVSQTLDTGLAELVLDRQRVAVLEAKLQGVSDAILGIRGTEMDHGAKAMMGHVASSLVQLRTRVHNMRNALGVRLRPTVILVAGPPGAGKTRLLNHIAEQLTAAFNLEQRHITLNLAVEHFDMYSANPIVVVEDIGKDLEKELRILHTWIDTAPASMNGDRIEHKTMQFVSEFLLLSTNELDIYGGLAHKDALARRIDFHICASNPARETFFSTAAPGVNPTDKEEASFYKKDFSHLKMLRLPHMARDWRGLCGDPPKVGKVEKIGLGGLVDRVKERHLRYRKEFEEIVDRMPERLKAHSGHHNAPIYLFLGPPGIGKTFLAKKATASKPEALLDDVSYSQQRWDNFRELVKLSEEDGRLIVATANTDAYWKLYNNMEPELQDALDRKVKLFNFSFRSWMGVSYYNRKHLEPEYMAETGVTWDAVVKIETITGAQVPQDVLVADIIDAEASEGDAGAARLLCVPPIPHDCEVSFPVEPKDVAGMSTKTIVSALGSVRATGRITTKSLGIVTARLMPVLNLCKSAEFTDLDSAWLFFNRQKVVSPLDCVARVQFIGATYYVVCIAGAPMQAVKNSGYLSVTTDAEGKQVMIVKTEFITDSAQVATVRRVKELMHEVSGARVLTQSIGAECLLNRTEAELMKHTSFGTILGACFLFGKIGGAVWTMYNSLDRHRPHEEELMFVDEPLETHVRKKKGGYWMTQEQYDAWRRAKYGEDNYTDKAIREARQREEQEYDERERTVVLGRKGARFTADDLSEDPRLWANHSGKMDYGEKLFFNDGSVCKVIIGNLVELTDGICGIGWALRVYGNVFVANQHVWDNTSGLRFPGQTVHKSDCEVKPMTQSDLIMGKLPTKIPAARDIRKHFLPDINQKGLIGSAGVALVRRGDATHYIPFKVETTYKGTVELADKKMLVGGYRMDPTPAVVTMAPYLAGPLRHSAEGDSGSPMVAVLPGGSVYLVGIHSMVGQTTGKMFCAGVCQGMFETYKFNCRDSTANEFGAIEAHEDYIEFGDTWQEVSGLQGVGKLKRQPPLPCESKIWRSALGRDGVTCGKEPAVLSNMDLRKPDSVVAHPDAIIRRNLALFGECAPSLDRALLERVSDSVLELYVEALTNAGARVEKFPFEVAVQSLDMLTSPGLPYSTLTHGGKGAIFQRVPDGEGVKYVVRTDQLGPTFKRRYSAMMGRAQAGQQVFAPFCCHLKDELVSSPKVRDPEKFKTRMIIGAPVDLTVACRVYFGSAYDAIMSVCPETSVAVGMNVYDWKWTEMGHELDELDAVCDFDFKSWDTTVPYDLVKAADDVVSSIYKRMDPAWCEKDDIARVMLGEACRSAIVAGGGSVYRLHKGMVSGRPGTAIINSIAHHIAMYMAILKVAQDDGLELTVPQVVNSTRLFVFGDDGILGADQSFIDHVPLWRIAQNLSRMGLKPTPGRKSGEFEWMPLSEATFLKRKWVRHGPRYLAPLERESILQQIEYTRTRRSHHFFMEPDVLVVPDEDDAAARVNAIVLELAHHDEEFYRETVNRIRRNARDIYLNIPSIPTHREARLLIGAGKNPVSMPGSLVGVGVFGDNRANVVADLQNNLKSTLRIRATNLAEDGDEISEAAFLFHSGGASGGAVGWGNPIYAPQRCIDWGWARASFGRSHHCPNSRDGGLRRNHRLGKRDGSGHAHDVRGGSSWAFHDHDNTAARDRALLSQGGARPKSLDILPSPNLQQLGGGVRRAGDLGSEQLLQRQDRGDVPAARSGPGRDTRGQLHGLPTLHHGREGGGPDDLHPAGRAGDAVALHRGYILEWERRDLSAESPELPEGAIGRRVCSRRPDNDETRGKLRLCLPCPTGVQAGDSDGGHILDGPPEDQRARITPGPDWPKDHIHGGARQERAGRGGLPLRSGEDGRESLADGIRRWHARKLELLRQGDDHGELNLAPQLDRRDRGLERRPAGGDGCGRSLEATQGAAGFPASTGGDQRGNHGGQQWPGLSAVQPRREQPTNCGPDGGQVHRAGAGEHAAVQGLHGADAIIPADANGGGDLDARECAAGELQAGGADEDRGGVQGASFWGKPSELRRANAGMLTPFRLPATSFGGGAGCRTTVTRGTRNGRAVRDLRRGGAHRGGDGEDVLQRDHDHCESAKRHRLHQRDLASLPGAGAGSDTAHHERRQARRVPRGDWESSSEED</sequence>
<feature type="region of interest" description="Disordered" evidence="13">
    <location>
        <begin position="2155"/>
        <end position="2232"/>
    </location>
</feature>
<dbReference type="GO" id="GO:0008234">
    <property type="term" value="F:cysteine-type peptidase activity"/>
    <property type="evidence" value="ECO:0007669"/>
    <property type="project" value="UniProtKB-KW"/>
</dbReference>
<dbReference type="SUPFAM" id="SSF50494">
    <property type="entry name" value="Trypsin-like serine proteases"/>
    <property type="match status" value="1"/>
</dbReference>
<evidence type="ECO:0000313" key="16">
    <source>
        <dbReference type="EMBL" id="AVM87208.1"/>
    </source>
</evidence>
<dbReference type="CDD" id="cd23169">
    <property type="entry name" value="ps-ssRNAv-Picornavirales"/>
    <property type="match status" value="1"/>
</dbReference>
<dbReference type="InterPro" id="IPR003593">
    <property type="entry name" value="AAA+_ATPase"/>
</dbReference>
<dbReference type="GO" id="GO:0017111">
    <property type="term" value="F:ribonucleoside triphosphate phosphatase activity"/>
    <property type="evidence" value="ECO:0007669"/>
    <property type="project" value="UniProtKB-EC"/>
</dbReference>
<keyword evidence="11" id="KW-0693">Viral RNA replication</keyword>
<dbReference type="SUPFAM" id="SSF56672">
    <property type="entry name" value="DNA/RNA polymerases"/>
    <property type="match status" value="1"/>
</dbReference>
<dbReference type="PRINTS" id="PR00918">
    <property type="entry name" value="CALICVIRUSNS"/>
</dbReference>
<accession>A0A2P1GMJ9</accession>
<feature type="region of interest" description="Disordered" evidence="13">
    <location>
        <begin position="2099"/>
        <end position="2132"/>
    </location>
</feature>
<evidence type="ECO:0000256" key="2">
    <source>
        <dbReference type="ARBA" id="ARBA00022484"/>
    </source>
</evidence>
<feature type="compositionally biased region" description="Basic and acidic residues" evidence="13">
    <location>
        <begin position="2381"/>
        <end position="2393"/>
    </location>
</feature>
<keyword evidence="7" id="KW-0547">Nucleotide-binding</keyword>
<dbReference type="GO" id="GO:0005524">
    <property type="term" value="F:ATP binding"/>
    <property type="evidence" value="ECO:0007669"/>
    <property type="project" value="UniProtKB-KW"/>
</dbReference>
<dbReference type="InterPro" id="IPR001205">
    <property type="entry name" value="RNA-dir_pol_C"/>
</dbReference>
<evidence type="ECO:0000256" key="7">
    <source>
        <dbReference type="ARBA" id="ARBA00022741"/>
    </source>
</evidence>
<evidence type="ECO:0000259" key="15">
    <source>
        <dbReference type="PROSITE" id="PS51218"/>
    </source>
</evidence>
<dbReference type="Pfam" id="PF00680">
    <property type="entry name" value="RdRP_1"/>
    <property type="match status" value="1"/>
</dbReference>
<dbReference type="EMBL" id="MG599967">
    <property type="protein sequence ID" value="AVM87208.1"/>
    <property type="molecule type" value="Genomic_RNA"/>
</dbReference>
<evidence type="ECO:0000256" key="6">
    <source>
        <dbReference type="ARBA" id="ARBA00022695"/>
    </source>
</evidence>
<proteinExistence type="predicted"/>
<feature type="domain" description="RdRp catalytic" evidence="14">
    <location>
        <begin position="1734"/>
        <end position="1868"/>
    </location>
</feature>
<dbReference type="GO" id="GO:0039694">
    <property type="term" value="P:viral RNA genome replication"/>
    <property type="evidence" value="ECO:0007669"/>
    <property type="project" value="InterPro"/>
</dbReference>
<dbReference type="SMART" id="SM00382">
    <property type="entry name" value="AAA"/>
    <property type="match status" value="1"/>
</dbReference>
<reference evidence="16" key="1">
    <citation type="journal article" date="2018" name="Nature">
        <title>The evolutionary history of vertebrate RNA viruses.</title>
        <authorList>
            <person name="Shi M."/>
            <person name="Lin X.D."/>
            <person name="Chen X."/>
            <person name="Tian J.H."/>
            <person name="Chen L.J."/>
            <person name="Li K."/>
            <person name="Wang W."/>
            <person name="Eden J.S."/>
            <person name="Shen J.J."/>
            <person name="Liu L."/>
            <person name="Holmes E.C."/>
            <person name="Zhang Y.Z."/>
        </authorList>
    </citation>
    <scope>NUCLEOTIDE SEQUENCE</scope>
    <source>
        <strain evidence="16">QSMC956</strain>
    </source>
</reference>
<evidence type="ECO:0000256" key="13">
    <source>
        <dbReference type="SAM" id="MobiDB-lite"/>
    </source>
</evidence>
<feature type="compositionally biased region" description="Basic and acidic residues" evidence="13">
    <location>
        <begin position="2117"/>
        <end position="2128"/>
    </location>
</feature>